<keyword evidence="4" id="KW-1185">Reference proteome</keyword>
<organism evidence="3 4">
    <name type="scientific">Anthostomella pinea</name>
    <dbReference type="NCBI Taxonomy" id="933095"/>
    <lineage>
        <taxon>Eukaryota</taxon>
        <taxon>Fungi</taxon>
        <taxon>Dikarya</taxon>
        <taxon>Ascomycota</taxon>
        <taxon>Pezizomycotina</taxon>
        <taxon>Sordariomycetes</taxon>
        <taxon>Xylariomycetidae</taxon>
        <taxon>Xylariales</taxon>
        <taxon>Xylariaceae</taxon>
        <taxon>Anthostomella</taxon>
    </lineage>
</organism>
<feature type="region of interest" description="Disordered" evidence="1">
    <location>
        <begin position="443"/>
        <end position="466"/>
    </location>
</feature>
<dbReference type="EMBL" id="CAUWAG010000004">
    <property type="protein sequence ID" value="CAJ2503095.1"/>
    <property type="molecule type" value="Genomic_DNA"/>
</dbReference>
<feature type="domain" description="PD-(D/E)XK nuclease-like" evidence="2">
    <location>
        <begin position="213"/>
        <end position="496"/>
    </location>
</feature>
<evidence type="ECO:0000313" key="3">
    <source>
        <dbReference type="EMBL" id="CAJ2503095.1"/>
    </source>
</evidence>
<sequence length="496" mass="55288">MGFQALKTASIHRWIGSVDPTQPDAENDDLQPRAKRVRSDDLQPRPKRARTDDVQRAKCARIDASSSETGDTAPTCALPNTPSPTDPTMSYTQGGRKRNNSDDTSLWNAAATPPLQPEGTSQSSSQSTKGNKRSRPNPTKTRSTLALLDTPVNIKALNIDTLASLPADIEPLYRKIHAGVSWRQRIVPAEVQHRMEKKFKDRLPDYIFCDPVSDGPEAEGEELHRFRSLCDILIDTGEANKHQVHEDYWNMMVNSPLLRLVFKRREKGEQEVVARYLPAMSLAIASDSSPWFTSEELDVNLSSQQCDDRDASTRDSGGTPCNCSQTEQTGQTWFTGQTNRGRDGKKVDYLVVLEIDEEAELHKAIAALVNRLSLKDGIVVLSHVNQSTYAAITYKPIAASVETKRQLPSSDALVQLAIWIATWYKRMHNLRWELSLSKLANWPDAQPDGGQPDAAHQNHEDRDESARPVVLGSTRDIISLHALVASLEAVKRWIET</sequence>
<dbReference type="Proteomes" id="UP001295740">
    <property type="component" value="Unassembled WGS sequence"/>
</dbReference>
<name>A0AAI8V8R4_9PEZI</name>
<dbReference type="Pfam" id="PF20516">
    <property type="entry name" value="PDDEXK_12"/>
    <property type="match status" value="1"/>
</dbReference>
<feature type="region of interest" description="Disordered" evidence="1">
    <location>
        <begin position="303"/>
        <end position="327"/>
    </location>
</feature>
<protein>
    <submittedName>
        <fullName evidence="3">Uu.00g104890.m01.CDS01</fullName>
    </submittedName>
</protein>
<evidence type="ECO:0000256" key="1">
    <source>
        <dbReference type="SAM" id="MobiDB-lite"/>
    </source>
</evidence>
<dbReference type="AlphaFoldDB" id="A0AAI8V8R4"/>
<comment type="caution">
    <text evidence="3">The sequence shown here is derived from an EMBL/GenBank/DDBJ whole genome shotgun (WGS) entry which is preliminary data.</text>
</comment>
<feature type="compositionally biased region" description="Polar residues" evidence="1">
    <location>
        <begin position="314"/>
        <end position="327"/>
    </location>
</feature>
<feature type="compositionally biased region" description="Basic and acidic residues" evidence="1">
    <location>
        <begin position="456"/>
        <end position="466"/>
    </location>
</feature>
<gene>
    <name evidence="3" type="ORF">KHLLAP_LOCUS3563</name>
</gene>
<feature type="compositionally biased region" description="Basic and acidic residues" evidence="1">
    <location>
        <begin position="37"/>
        <end position="56"/>
    </location>
</feature>
<proteinExistence type="predicted"/>
<evidence type="ECO:0000259" key="2">
    <source>
        <dbReference type="Pfam" id="PF20516"/>
    </source>
</evidence>
<reference evidence="3" key="1">
    <citation type="submission" date="2023-10" db="EMBL/GenBank/DDBJ databases">
        <authorList>
            <person name="Hackl T."/>
        </authorList>
    </citation>
    <scope>NUCLEOTIDE SEQUENCE</scope>
</reference>
<feature type="region of interest" description="Disordered" evidence="1">
    <location>
        <begin position="1"/>
        <end position="145"/>
    </location>
</feature>
<dbReference type="InterPro" id="IPR046797">
    <property type="entry name" value="PDDEXK_12"/>
</dbReference>
<evidence type="ECO:0000313" key="4">
    <source>
        <dbReference type="Proteomes" id="UP001295740"/>
    </source>
</evidence>
<accession>A0AAI8V8R4</accession>